<proteinExistence type="predicted"/>
<dbReference type="AlphaFoldDB" id="A0A9X3FFG8"/>
<keyword evidence="1" id="KW-1133">Transmembrane helix</keyword>
<dbReference type="Proteomes" id="UP001145087">
    <property type="component" value="Unassembled WGS sequence"/>
</dbReference>
<feature type="transmembrane region" description="Helical" evidence="1">
    <location>
        <begin position="215"/>
        <end position="235"/>
    </location>
</feature>
<name>A0A9X3FFG8_9BACT</name>
<reference evidence="2" key="1">
    <citation type="submission" date="2022-11" db="EMBL/GenBank/DDBJ databases">
        <title>Marilongibacter aestuarii gen. nov., sp. nov., isolated from tidal flat sediment.</title>
        <authorList>
            <person name="Jiayan W."/>
        </authorList>
    </citation>
    <scope>NUCLEOTIDE SEQUENCE</scope>
    <source>
        <strain evidence="2">Z1-6</strain>
    </source>
</reference>
<keyword evidence="3" id="KW-1185">Reference proteome</keyword>
<dbReference type="EMBL" id="JAPOHD010000031">
    <property type="protein sequence ID" value="MCY1722165.1"/>
    <property type="molecule type" value="Genomic_DNA"/>
</dbReference>
<feature type="transmembrane region" description="Helical" evidence="1">
    <location>
        <begin position="163"/>
        <end position="186"/>
    </location>
</feature>
<feature type="transmembrane region" description="Helical" evidence="1">
    <location>
        <begin position="12"/>
        <end position="33"/>
    </location>
</feature>
<gene>
    <name evidence="2" type="ORF">OU798_17560</name>
</gene>
<feature type="transmembrane region" description="Helical" evidence="1">
    <location>
        <begin position="86"/>
        <end position="105"/>
    </location>
</feature>
<dbReference type="PROSITE" id="PS51257">
    <property type="entry name" value="PROKAR_LIPOPROTEIN"/>
    <property type="match status" value="1"/>
</dbReference>
<evidence type="ECO:0000313" key="2">
    <source>
        <dbReference type="EMBL" id="MCY1722165.1"/>
    </source>
</evidence>
<keyword evidence="1" id="KW-0472">Membrane</keyword>
<comment type="caution">
    <text evidence="2">The sequence shown here is derived from an EMBL/GenBank/DDBJ whole genome shotgun (WGS) entry which is preliminary data.</text>
</comment>
<organism evidence="2 3">
    <name type="scientific">Draconibacterium aestuarii</name>
    <dbReference type="NCBI Taxonomy" id="2998507"/>
    <lineage>
        <taxon>Bacteria</taxon>
        <taxon>Pseudomonadati</taxon>
        <taxon>Bacteroidota</taxon>
        <taxon>Bacteroidia</taxon>
        <taxon>Marinilabiliales</taxon>
        <taxon>Prolixibacteraceae</taxon>
        <taxon>Draconibacterium</taxon>
    </lineage>
</organism>
<evidence type="ECO:0000313" key="3">
    <source>
        <dbReference type="Proteomes" id="UP001145087"/>
    </source>
</evidence>
<feature type="transmembrane region" description="Helical" evidence="1">
    <location>
        <begin position="53"/>
        <end position="74"/>
    </location>
</feature>
<dbReference type="RefSeq" id="WP_343334491.1">
    <property type="nucleotide sequence ID" value="NZ_JAPOHD010000031.1"/>
</dbReference>
<accession>A0A9X3FFG8</accession>
<protein>
    <submittedName>
        <fullName evidence="2">Uncharacterized protein</fullName>
    </submittedName>
</protein>
<feature type="transmembrane region" description="Helical" evidence="1">
    <location>
        <begin position="117"/>
        <end position="142"/>
    </location>
</feature>
<sequence length="250" mass="29032">MNPDHPKGLSKNYIPLFIFATTMGCLEAIVVVYVRELYYPDGFCFPLKILPQWLIGIEIVREFSTLAMLGAVAWISGKIFLKRLSVFLFIFGIWDIMYYLALKIFLNWPESLLTWDILFMIPITWIGPVLAPVICSALMIIMSLLFDYFQNRENIKQLRASEYFLLFGGAAIIYFTFTFDFGMILVKGNFLPHFFSMPNHPGFQEIMSTFTPTRFNWEIFTIGILLNCFGMILFVRRALKTKTDYDTTSN</sequence>
<evidence type="ECO:0000256" key="1">
    <source>
        <dbReference type="SAM" id="Phobius"/>
    </source>
</evidence>
<keyword evidence="1" id="KW-0812">Transmembrane</keyword>